<dbReference type="Gene3D" id="3.40.50.300">
    <property type="entry name" value="P-loop containing nucleotide triphosphate hydrolases"/>
    <property type="match status" value="1"/>
</dbReference>
<evidence type="ECO:0000259" key="1">
    <source>
        <dbReference type="Pfam" id="PF13166"/>
    </source>
</evidence>
<reference evidence="2 3" key="1">
    <citation type="submission" date="2016-05" db="EMBL/GenBank/DDBJ databases">
        <title>Genome sequencing of Acetobacter pasteurianus strain SRCM100623.</title>
        <authorList>
            <person name="Song Y.R."/>
        </authorList>
    </citation>
    <scope>NUCLEOTIDE SEQUENCE [LARGE SCALE GENOMIC DNA]</scope>
    <source>
        <strain evidence="2 3">SRCM100623</strain>
    </source>
</reference>
<evidence type="ECO:0000313" key="2">
    <source>
        <dbReference type="EMBL" id="OAZ65931.1"/>
    </source>
</evidence>
<organism evidence="2 3">
    <name type="scientific">Acetobacter pasteurianus</name>
    <name type="common">Acetobacter turbidans</name>
    <dbReference type="NCBI Taxonomy" id="438"/>
    <lineage>
        <taxon>Bacteria</taxon>
        <taxon>Pseudomonadati</taxon>
        <taxon>Pseudomonadota</taxon>
        <taxon>Alphaproteobacteria</taxon>
        <taxon>Acetobacterales</taxon>
        <taxon>Acetobacteraceae</taxon>
        <taxon>Acetobacter</taxon>
    </lineage>
</organism>
<dbReference type="InterPro" id="IPR027417">
    <property type="entry name" value="P-loop_NTPase"/>
</dbReference>
<dbReference type="SUPFAM" id="SSF52540">
    <property type="entry name" value="P-loop containing nucleoside triphosphate hydrolases"/>
    <property type="match status" value="1"/>
</dbReference>
<dbReference type="PANTHER" id="PTHR32114:SF2">
    <property type="entry name" value="ABC TRANSPORTER ABCH.3"/>
    <property type="match status" value="1"/>
</dbReference>
<name>A0A1A0CTL5_ACEPA</name>
<evidence type="ECO:0000313" key="3">
    <source>
        <dbReference type="Proteomes" id="UP000093796"/>
    </source>
</evidence>
<proteinExistence type="predicted"/>
<dbReference type="PANTHER" id="PTHR32114">
    <property type="entry name" value="ABC TRANSPORTER ABCH.3"/>
    <property type="match status" value="1"/>
</dbReference>
<protein>
    <recommendedName>
        <fullName evidence="1">Protein CR006 P-loop domain-containing protein</fullName>
    </recommendedName>
</protein>
<dbReference type="PATRIC" id="fig|438.15.peg.2758"/>
<dbReference type="EMBL" id="LYUD01000138">
    <property type="protein sequence ID" value="OAZ65931.1"/>
    <property type="molecule type" value="Genomic_DNA"/>
</dbReference>
<dbReference type="AlphaFoldDB" id="A0A1A0CTL5"/>
<accession>A0A1A0CTL5</accession>
<dbReference type="Pfam" id="PF13166">
    <property type="entry name" value="AAA_13"/>
    <property type="match status" value="1"/>
</dbReference>
<comment type="caution">
    <text evidence="2">The sequence shown here is derived from an EMBL/GenBank/DDBJ whole genome shotgun (WGS) entry which is preliminary data.</text>
</comment>
<dbReference type="InterPro" id="IPR026866">
    <property type="entry name" value="CR006_AAA"/>
</dbReference>
<feature type="domain" description="Protein CR006 P-loop" evidence="1">
    <location>
        <begin position="285"/>
        <end position="757"/>
    </location>
</feature>
<dbReference type="Proteomes" id="UP000093796">
    <property type="component" value="Unassembled WGS sequence"/>
</dbReference>
<gene>
    <name evidence="2" type="ORF">SRCM100623_02496</name>
</gene>
<sequence>MRATATGHITTCGPGDPLLERFQLLRNIGQYDSVNAGAQIPLSTLTLIYGENGRGKTTLSSVLRSLGTGDADLVLERHRLGAANPPHVVLGFAGGVTTQFQHGAWSAPMPRIAIFDDAFVAANVCSGVEIGTGHRQNLHELILGAQGVALNAALQVHVARIEEHNRALTLKGNAIPAAARGGLNVDNFCALPADPDIETSIATAERNLAAARSADAIRQQAPFLPFTLPAFDVDGMGALLARILPDLEADAAAQVRAHLRRLGKGGEGWVGDGMTRIAGASEGRDHEVCPFCAQNLDASPLIAHYQAYFGQAYDGLKSSIIEAGQGIHITHGGDVPAAFERAVRIAVQGRTFWNAFTDIPEVEIDTAAVLRAWSAARDAVLTVLRAKAASPLEAMTLSGETLALIRDYDERRADVAALSGALQARNTQIAVVKEQVANADVAARAADLARLQSVRARHSNPVSGLCADYLAEKADKTATEDLRTQARTALNNYRENIFPAYEAAINTYLQRFNAGFRLASVSPQNTRGGSSCTYNVVINNVQVALTANAGPAFRNTLSAGDRNTLALAFFFASLDQDPQLADKILVIDDPMTSLDEHRSLTTVQEMRRMQARVSQVIVLSHSKPFLCHLWEGADIAARQALLIRRDGVGSTLAVWDVNHDCITEHDRRHALVQGHLQAANPAAERRVAAALRHILEAFMRVAYPVAFPPGMLLGPFLGICQQRAGQQNQILSQPDIDELRALLAYANRFHHDTNTAYETEAINDQELTHFSERVLAFARRN</sequence>